<dbReference type="Gene3D" id="6.10.140.2220">
    <property type="match status" value="1"/>
</dbReference>
<protein>
    <recommendedName>
        <fullName evidence="6">MYND-type domain-containing protein</fullName>
    </recommendedName>
</protein>
<keyword evidence="1" id="KW-0479">Metal-binding</keyword>
<name>A0A6A6RIR7_9PLEO</name>
<evidence type="ECO:0000256" key="2">
    <source>
        <dbReference type="ARBA" id="ARBA00022771"/>
    </source>
</evidence>
<dbReference type="PROSITE" id="PS50865">
    <property type="entry name" value="ZF_MYND_2"/>
    <property type="match status" value="1"/>
</dbReference>
<proteinExistence type="predicted"/>
<reference evidence="7" key="1">
    <citation type="journal article" date="2020" name="Stud. Mycol.">
        <title>101 Dothideomycetes genomes: a test case for predicting lifestyles and emergence of pathogens.</title>
        <authorList>
            <person name="Haridas S."/>
            <person name="Albert R."/>
            <person name="Binder M."/>
            <person name="Bloem J."/>
            <person name="Labutti K."/>
            <person name="Salamov A."/>
            <person name="Andreopoulos B."/>
            <person name="Baker S."/>
            <person name="Barry K."/>
            <person name="Bills G."/>
            <person name="Bluhm B."/>
            <person name="Cannon C."/>
            <person name="Castanera R."/>
            <person name="Culley D."/>
            <person name="Daum C."/>
            <person name="Ezra D."/>
            <person name="Gonzalez J."/>
            <person name="Henrissat B."/>
            <person name="Kuo A."/>
            <person name="Liang C."/>
            <person name="Lipzen A."/>
            <person name="Lutzoni F."/>
            <person name="Magnuson J."/>
            <person name="Mondo S."/>
            <person name="Nolan M."/>
            <person name="Ohm R."/>
            <person name="Pangilinan J."/>
            <person name="Park H.-J."/>
            <person name="Ramirez L."/>
            <person name="Alfaro M."/>
            <person name="Sun H."/>
            <person name="Tritt A."/>
            <person name="Yoshinaga Y."/>
            <person name="Zwiers L.-H."/>
            <person name="Turgeon B."/>
            <person name="Goodwin S."/>
            <person name="Spatafora J."/>
            <person name="Crous P."/>
            <person name="Grigoriev I."/>
        </authorList>
    </citation>
    <scope>NUCLEOTIDE SEQUENCE</scope>
    <source>
        <strain evidence="7">CBS 473.64</strain>
    </source>
</reference>
<dbReference type="Pfam" id="PF01753">
    <property type="entry name" value="zf-MYND"/>
    <property type="match status" value="1"/>
</dbReference>
<evidence type="ECO:0000256" key="5">
    <source>
        <dbReference type="SAM" id="MobiDB-lite"/>
    </source>
</evidence>
<dbReference type="Proteomes" id="UP000799753">
    <property type="component" value="Unassembled WGS sequence"/>
</dbReference>
<dbReference type="InterPro" id="IPR002893">
    <property type="entry name" value="Znf_MYND"/>
</dbReference>
<keyword evidence="3" id="KW-0862">Zinc</keyword>
<evidence type="ECO:0000259" key="6">
    <source>
        <dbReference type="PROSITE" id="PS50865"/>
    </source>
</evidence>
<dbReference type="AlphaFoldDB" id="A0A6A6RIR7"/>
<evidence type="ECO:0000256" key="4">
    <source>
        <dbReference type="PROSITE-ProRule" id="PRU00134"/>
    </source>
</evidence>
<gene>
    <name evidence="7" type="ORF">P280DRAFT_197642</name>
</gene>
<organism evidence="7 8">
    <name type="scientific">Massarina eburnea CBS 473.64</name>
    <dbReference type="NCBI Taxonomy" id="1395130"/>
    <lineage>
        <taxon>Eukaryota</taxon>
        <taxon>Fungi</taxon>
        <taxon>Dikarya</taxon>
        <taxon>Ascomycota</taxon>
        <taxon>Pezizomycotina</taxon>
        <taxon>Dothideomycetes</taxon>
        <taxon>Pleosporomycetidae</taxon>
        <taxon>Pleosporales</taxon>
        <taxon>Massarineae</taxon>
        <taxon>Massarinaceae</taxon>
        <taxon>Massarina</taxon>
    </lineage>
</organism>
<dbReference type="PANTHER" id="PTHR10237">
    <property type="entry name" value="DEFORMED EPIDERMAL AUTOREGULATORY FACTOR 1 HOMOLOG SUPPRESSIN"/>
    <property type="match status" value="1"/>
</dbReference>
<keyword evidence="8" id="KW-1185">Reference proteome</keyword>
<sequence>MADTNKPSASEKPAPQPKPPNIIASPPPTSNLCTSCNNPFKTRCSRCHNARYCSPACQKKDWQYHKTVCPSYASLPPRPSPKHSLALHLPVDSCPAYIWLEHESPIYYHTTQNPKTYVGTNHMCRTISFDRYRPLHRLLGFNMAIWHADAFLLDGSAVNESVREMLGPEVAHRWRGGFLVQGFDGGCYDDEQKPVDLDTMVMAPIVDFLRFTAKYHDVGYDFGWDGMGVAGE</sequence>
<evidence type="ECO:0000313" key="8">
    <source>
        <dbReference type="Proteomes" id="UP000799753"/>
    </source>
</evidence>
<dbReference type="InterPro" id="IPR024119">
    <property type="entry name" value="TF_DEAF-1"/>
</dbReference>
<feature type="domain" description="MYND-type" evidence="6">
    <location>
        <begin position="33"/>
        <end position="69"/>
    </location>
</feature>
<keyword evidence="2 4" id="KW-0863">Zinc-finger</keyword>
<evidence type="ECO:0000256" key="1">
    <source>
        <dbReference type="ARBA" id="ARBA00022723"/>
    </source>
</evidence>
<dbReference type="OrthoDB" id="437457at2759"/>
<dbReference type="EMBL" id="MU006809">
    <property type="protein sequence ID" value="KAF2635200.1"/>
    <property type="molecule type" value="Genomic_DNA"/>
</dbReference>
<feature type="compositionally biased region" description="Pro residues" evidence="5">
    <location>
        <begin position="14"/>
        <end position="24"/>
    </location>
</feature>
<accession>A0A6A6RIR7</accession>
<dbReference type="PANTHER" id="PTHR10237:SF15">
    <property type="entry name" value="LD37257P"/>
    <property type="match status" value="1"/>
</dbReference>
<dbReference type="SUPFAM" id="SSF144232">
    <property type="entry name" value="HIT/MYND zinc finger-like"/>
    <property type="match status" value="1"/>
</dbReference>
<evidence type="ECO:0000313" key="7">
    <source>
        <dbReference type="EMBL" id="KAF2635200.1"/>
    </source>
</evidence>
<dbReference type="GO" id="GO:0008270">
    <property type="term" value="F:zinc ion binding"/>
    <property type="evidence" value="ECO:0007669"/>
    <property type="project" value="UniProtKB-KW"/>
</dbReference>
<evidence type="ECO:0000256" key="3">
    <source>
        <dbReference type="ARBA" id="ARBA00022833"/>
    </source>
</evidence>
<dbReference type="GO" id="GO:0000981">
    <property type="term" value="F:DNA-binding transcription factor activity, RNA polymerase II-specific"/>
    <property type="evidence" value="ECO:0007669"/>
    <property type="project" value="TreeGrafter"/>
</dbReference>
<feature type="region of interest" description="Disordered" evidence="5">
    <location>
        <begin position="1"/>
        <end position="24"/>
    </location>
</feature>
<dbReference type="PROSITE" id="PS01360">
    <property type="entry name" value="ZF_MYND_1"/>
    <property type="match status" value="1"/>
</dbReference>
<dbReference type="GO" id="GO:0005634">
    <property type="term" value="C:nucleus"/>
    <property type="evidence" value="ECO:0007669"/>
    <property type="project" value="TreeGrafter"/>
</dbReference>